<feature type="region of interest" description="Disordered" evidence="1">
    <location>
        <begin position="1"/>
        <end position="23"/>
    </location>
</feature>
<protein>
    <submittedName>
        <fullName evidence="3">Uncharacterized protein</fullName>
    </submittedName>
</protein>
<dbReference type="AlphaFoldDB" id="A0AAQ3JNL8"/>
<dbReference type="EMBL" id="CP136890">
    <property type="protein sequence ID" value="WOK92971.1"/>
    <property type="molecule type" value="Genomic_DNA"/>
</dbReference>
<organism evidence="3 4">
    <name type="scientific">Canna indica</name>
    <name type="common">Indian-shot</name>
    <dbReference type="NCBI Taxonomy" id="4628"/>
    <lineage>
        <taxon>Eukaryota</taxon>
        <taxon>Viridiplantae</taxon>
        <taxon>Streptophyta</taxon>
        <taxon>Embryophyta</taxon>
        <taxon>Tracheophyta</taxon>
        <taxon>Spermatophyta</taxon>
        <taxon>Magnoliopsida</taxon>
        <taxon>Liliopsida</taxon>
        <taxon>Zingiberales</taxon>
        <taxon>Cannaceae</taxon>
        <taxon>Canna</taxon>
    </lineage>
</organism>
<accession>A0AAQ3JNL8</accession>
<feature type="compositionally biased region" description="Polar residues" evidence="1">
    <location>
        <begin position="13"/>
        <end position="23"/>
    </location>
</feature>
<keyword evidence="4" id="KW-1185">Reference proteome</keyword>
<keyword evidence="2" id="KW-0472">Membrane</keyword>
<reference evidence="3 4" key="1">
    <citation type="submission" date="2023-10" db="EMBL/GenBank/DDBJ databases">
        <title>Chromosome-scale genome assembly provides insights into flower coloration mechanisms of Canna indica.</title>
        <authorList>
            <person name="Li C."/>
        </authorList>
    </citation>
    <scope>NUCLEOTIDE SEQUENCE [LARGE SCALE GENOMIC DNA]</scope>
    <source>
        <tissue evidence="3">Flower</tissue>
    </source>
</reference>
<dbReference type="Proteomes" id="UP001327560">
    <property type="component" value="Chromosome 1"/>
</dbReference>
<gene>
    <name evidence="3" type="ORF">Cni_G01663</name>
</gene>
<feature type="transmembrane region" description="Helical" evidence="2">
    <location>
        <begin position="216"/>
        <end position="236"/>
    </location>
</feature>
<sequence length="240" mass="27166">MDIEDKSYEEGLSSMQHIPSAPHSTCTKKIGNLYNDPHDIPNCIASNKVRNTNNTTTTPSDSNHRYKIILRGIPILRTDNWASRKKKKKKRLRSRCFSTNVNPKYIGVVARETPIINLYLPVVSAGICRYTVIYGPQIPGGPHNRVPLASFQILEPGDASPSLASSVEKNLGERRRYCTSTLYGRSDSVENVSFRSFLLFLRFITFSFFKKSKNSVQNLVFVVIDLFIYSILEFLIPSIT</sequence>
<evidence type="ECO:0000313" key="3">
    <source>
        <dbReference type="EMBL" id="WOK92971.1"/>
    </source>
</evidence>
<evidence type="ECO:0000256" key="1">
    <source>
        <dbReference type="SAM" id="MobiDB-lite"/>
    </source>
</evidence>
<evidence type="ECO:0000256" key="2">
    <source>
        <dbReference type="SAM" id="Phobius"/>
    </source>
</evidence>
<name>A0AAQ3JNL8_9LILI</name>
<keyword evidence="2" id="KW-1133">Transmembrane helix</keyword>
<proteinExistence type="predicted"/>
<keyword evidence="2" id="KW-0812">Transmembrane</keyword>
<evidence type="ECO:0000313" key="4">
    <source>
        <dbReference type="Proteomes" id="UP001327560"/>
    </source>
</evidence>